<dbReference type="VEuPathDB" id="FungiDB:CC77DRAFT_1006647"/>
<dbReference type="RefSeq" id="XP_018388683.1">
    <property type="nucleotide sequence ID" value="XM_018523429.1"/>
</dbReference>
<dbReference type="Proteomes" id="UP000077248">
    <property type="component" value="Unassembled WGS sequence"/>
</dbReference>
<reference evidence="2" key="3">
    <citation type="journal article" date="2019" name="J. ISSAAS">
        <title>Genomics, evolutionary history and diagnostics of the Alternaria alternata species group including apple and Asian pear pathotypes.</title>
        <authorList>
            <person name="Armitage A.D."/>
            <person name="Cockerton H.M."/>
            <person name="Sreenivasaprasad S."/>
            <person name="Woodhall J."/>
            <person name="Lane C."/>
            <person name="Harrison R.J."/>
            <person name="Clarkson J.P."/>
        </authorList>
    </citation>
    <scope>NUCLEOTIDE SEQUENCE</scope>
    <source>
        <strain evidence="2">FERA 1177</strain>
    </source>
</reference>
<dbReference type="EMBL" id="KV441473">
    <property type="protein sequence ID" value="OAG23262.1"/>
    <property type="molecule type" value="Genomic_DNA"/>
</dbReference>
<proteinExistence type="predicted"/>
<name>A0A177DW81_ALTAL</name>
<dbReference type="Proteomes" id="UP000291422">
    <property type="component" value="Unassembled WGS sequence"/>
</dbReference>
<dbReference type="OMA" id="MVIYSTI"/>
<sequence>MVIYSTILGAIIGSGVLAVPVLGAPAALAPASVPAAAGARLGGIDMNRACRDQYGMGYPAGTIGSSCNDWQCILYNTNFGDLYYPVDTPAACKRQYGNNVYAYCQGGWDKWSCYRT</sequence>
<dbReference type="STRING" id="5599.A0A177DW81"/>
<reference evidence="4" key="2">
    <citation type="journal article" date="2019" name="bioRxiv">
        <title>Genomics, evolutionary history and diagnostics of the Alternaria alternata species group including apple and Asian pear pathotypes.</title>
        <authorList>
            <person name="Armitage A.D."/>
            <person name="Cockerton H.M."/>
            <person name="Sreenivasaprasad S."/>
            <person name="Woodhall J.W."/>
            <person name="Lane C.R."/>
            <person name="Harrison R.J."/>
            <person name="Clarkson J.P."/>
        </authorList>
    </citation>
    <scope>NUCLEOTIDE SEQUENCE [LARGE SCALE GENOMIC DNA]</scope>
    <source>
        <strain evidence="4">FERA 1177</strain>
    </source>
</reference>
<protein>
    <submittedName>
        <fullName evidence="1">Uncharacterized protein</fullName>
    </submittedName>
</protein>
<dbReference type="EMBL" id="PDXD01000005">
    <property type="protein sequence ID" value="RYN79623.1"/>
    <property type="molecule type" value="Genomic_DNA"/>
</dbReference>
<evidence type="ECO:0000313" key="4">
    <source>
        <dbReference type="Proteomes" id="UP000291422"/>
    </source>
</evidence>
<evidence type="ECO:0000313" key="1">
    <source>
        <dbReference type="EMBL" id="OAG23262.1"/>
    </source>
</evidence>
<dbReference type="AlphaFoldDB" id="A0A177DW81"/>
<dbReference type="GeneID" id="29109023"/>
<evidence type="ECO:0000313" key="3">
    <source>
        <dbReference type="Proteomes" id="UP000077248"/>
    </source>
</evidence>
<gene>
    <name evidence="2" type="ORF">AA0117_g3830</name>
    <name evidence="1" type="ORF">CC77DRAFT_1006647</name>
</gene>
<keyword evidence="3" id="KW-1185">Reference proteome</keyword>
<dbReference type="KEGG" id="aalt:CC77DRAFT_1006647"/>
<accession>A0A177DW81</accession>
<reference evidence="1 3" key="1">
    <citation type="submission" date="2016-05" db="EMBL/GenBank/DDBJ databases">
        <title>Comparative analysis of secretome profiles of manganese(II)-oxidizing ascomycete fungi.</title>
        <authorList>
            <consortium name="DOE Joint Genome Institute"/>
            <person name="Zeiner C.A."/>
            <person name="Purvine S.O."/>
            <person name="Zink E.M."/>
            <person name="Wu S."/>
            <person name="Pasa-Tolic L."/>
            <person name="Chaput D.L."/>
            <person name="Haridas S."/>
            <person name="Grigoriev I.V."/>
            <person name="Santelli C.M."/>
            <person name="Hansel C.M."/>
        </authorList>
    </citation>
    <scope>NUCLEOTIDE SEQUENCE [LARGE SCALE GENOMIC DNA]</scope>
    <source>
        <strain evidence="1 3">SRC1lrK2f</strain>
    </source>
</reference>
<evidence type="ECO:0000313" key="2">
    <source>
        <dbReference type="EMBL" id="RYN79623.1"/>
    </source>
</evidence>
<organism evidence="1 3">
    <name type="scientific">Alternaria alternata</name>
    <name type="common">Alternaria rot fungus</name>
    <name type="synonym">Torula alternata</name>
    <dbReference type="NCBI Taxonomy" id="5599"/>
    <lineage>
        <taxon>Eukaryota</taxon>
        <taxon>Fungi</taxon>
        <taxon>Dikarya</taxon>
        <taxon>Ascomycota</taxon>
        <taxon>Pezizomycotina</taxon>
        <taxon>Dothideomycetes</taxon>
        <taxon>Pleosporomycetidae</taxon>
        <taxon>Pleosporales</taxon>
        <taxon>Pleosporineae</taxon>
        <taxon>Pleosporaceae</taxon>
        <taxon>Alternaria</taxon>
        <taxon>Alternaria sect. Alternaria</taxon>
        <taxon>Alternaria alternata complex</taxon>
    </lineage>
</organism>